<dbReference type="GeneID" id="80875064"/>
<dbReference type="SMART" id="SM00055">
    <property type="entry name" value="FCH"/>
    <property type="match status" value="1"/>
</dbReference>
<dbReference type="InterPro" id="IPR036390">
    <property type="entry name" value="WH_DNA-bd_sf"/>
</dbReference>
<protein>
    <submittedName>
        <fullName evidence="6">RhoGAP Rga8</fullName>
    </submittedName>
</protein>
<dbReference type="GO" id="GO:0007264">
    <property type="term" value="P:small GTPase-mediated signal transduction"/>
    <property type="evidence" value="ECO:0007669"/>
    <property type="project" value="TreeGrafter"/>
</dbReference>
<dbReference type="Pfam" id="PF00611">
    <property type="entry name" value="FCH"/>
    <property type="match status" value="1"/>
</dbReference>
<feature type="region of interest" description="Disordered" evidence="2">
    <location>
        <begin position="161"/>
        <end position="196"/>
    </location>
</feature>
<evidence type="ECO:0000313" key="7">
    <source>
        <dbReference type="Proteomes" id="UP001212411"/>
    </source>
</evidence>
<evidence type="ECO:0000256" key="1">
    <source>
        <dbReference type="PROSITE-ProRule" id="PRU01077"/>
    </source>
</evidence>
<organism evidence="6 7">
    <name type="scientific">Schizosaccharomyces osmophilus</name>
    <dbReference type="NCBI Taxonomy" id="2545709"/>
    <lineage>
        <taxon>Eukaryota</taxon>
        <taxon>Fungi</taxon>
        <taxon>Dikarya</taxon>
        <taxon>Ascomycota</taxon>
        <taxon>Taphrinomycotina</taxon>
        <taxon>Schizosaccharomycetes</taxon>
        <taxon>Schizosaccharomycetales</taxon>
        <taxon>Schizosaccharomycetaceae</taxon>
        <taxon>Schizosaccharomyces</taxon>
    </lineage>
</organism>
<dbReference type="GO" id="GO:0007010">
    <property type="term" value="P:cytoskeleton organization"/>
    <property type="evidence" value="ECO:0007669"/>
    <property type="project" value="TreeGrafter"/>
</dbReference>
<keyword evidence="1" id="KW-0175">Coiled coil</keyword>
<dbReference type="AlphaFoldDB" id="A0AAE9W937"/>
<evidence type="ECO:0000259" key="5">
    <source>
        <dbReference type="PROSITE" id="PS51741"/>
    </source>
</evidence>
<proteinExistence type="predicted"/>
<dbReference type="InterPro" id="IPR008936">
    <property type="entry name" value="Rho_GTPase_activation_prot"/>
</dbReference>
<dbReference type="CDD" id="cd04399">
    <property type="entry name" value="RhoGAP_fRGD2"/>
    <property type="match status" value="1"/>
</dbReference>
<dbReference type="SMART" id="SM00324">
    <property type="entry name" value="RhoGAP"/>
    <property type="match status" value="1"/>
</dbReference>
<dbReference type="InterPro" id="IPR027267">
    <property type="entry name" value="AH/BAR_dom_sf"/>
</dbReference>
<dbReference type="PANTHER" id="PTHR23065">
    <property type="entry name" value="PROLINE-SERINE-THREONINE PHOSPHATASE INTERACTING PROTEIN 1"/>
    <property type="match status" value="1"/>
</dbReference>
<dbReference type="Gene3D" id="1.20.1270.60">
    <property type="entry name" value="Arfaptin homology (AH) domain/BAR domain"/>
    <property type="match status" value="2"/>
</dbReference>
<dbReference type="Gene3D" id="1.10.10.10">
    <property type="entry name" value="Winged helix-like DNA-binding domain superfamily/Winged helix DNA-binding domain"/>
    <property type="match status" value="1"/>
</dbReference>
<dbReference type="InterPro" id="IPR001060">
    <property type="entry name" value="FCH_dom"/>
</dbReference>
<gene>
    <name evidence="6" type="primary">rga8</name>
    <name evidence="6" type="ORF">SOMG_01582</name>
</gene>
<dbReference type="PROSITE" id="PS50186">
    <property type="entry name" value="DEP"/>
    <property type="match status" value="1"/>
</dbReference>
<evidence type="ECO:0000256" key="2">
    <source>
        <dbReference type="SAM" id="MobiDB-lite"/>
    </source>
</evidence>
<feature type="region of interest" description="Disordered" evidence="2">
    <location>
        <begin position="676"/>
        <end position="722"/>
    </location>
</feature>
<feature type="domain" description="F-BAR" evidence="5">
    <location>
        <begin position="5"/>
        <end position="432"/>
    </location>
</feature>
<dbReference type="GO" id="GO:0000935">
    <property type="term" value="C:division septum"/>
    <property type="evidence" value="ECO:0007669"/>
    <property type="project" value="TreeGrafter"/>
</dbReference>
<feature type="compositionally biased region" description="Basic and acidic residues" evidence="2">
    <location>
        <begin position="767"/>
        <end position="781"/>
    </location>
</feature>
<feature type="compositionally biased region" description="Low complexity" evidence="2">
    <location>
        <begin position="691"/>
        <end position="713"/>
    </location>
</feature>
<dbReference type="InterPro" id="IPR000198">
    <property type="entry name" value="RhoGAP_dom"/>
</dbReference>
<dbReference type="InterPro" id="IPR031160">
    <property type="entry name" value="F_BAR_dom"/>
</dbReference>
<name>A0AAE9W937_9SCHI</name>
<dbReference type="RefSeq" id="XP_056035851.1">
    <property type="nucleotide sequence ID" value="XM_056180375.1"/>
</dbReference>
<dbReference type="EMBL" id="CP115611">
    <property type="protein sequence ID" value="WBW71608.1"/>
    <property type="molecule type" value="Genomic_DNA"/>
</dbReference>
<dbReference type="SMART" id="SM00049">
    <property type="entry name" value="DEP"/>
    <property type="match status" value="1"/>
</dbReference>
<dbReference type="GO" id="GO:0005886">
    <property type="term" value="C:plasma membrane"/>
    <property type="evidence" value="ECO:0007669"/>
    <property type="project" value="TreeGrafter"/>
</dbReference>
<dbReference type="Gene3D" id="1.10.555.10">
    <property type="entry name" value="Rho GTPase activation protein"/>
    <property type="match status" value="1"/>
</dbReference>
<dbReference type="Proteomes" id="UP001212411">
    <property type="component" value="Chromosome 1"/>
</dbReference>
<dbReference type="Pfam" id="PF00610">
    <property type="entry name" value="DEP"/>
    <property type="match status" value="1"/>
</dbReference>
<feature type="compositionally biased region" description="Polar residues" evidence="2">
    <location>
        <begin position="173"/>
        <end position="196"/>
    </location>
</feature>
<dbReference type="GO" id="GO:0005096">
    <property type="term" value="F:GTPase activator activity"/>
    <property type="evidence" value="ECO:0007669"/>
    <property type="project" value="TreeGrafter"/>
</dbReference>
<dbReference type="GO" id="GO:0005938">
    <property type="term" value="C:cell cortex"/>
    <property type="evidence" value="ECO:0007669"/>
    <property type="project" value="UniProtKB-ARBA"/>
</dbReference>
<dbReference type="InterPro" id="IPR000591">
    <property type="entry name" value="DEP_dom"/>
</dbReference>
<dbReference type="SUPFAM" id="SSF46785">
    <property type="entry name" value="Winged helix' DNA-binding domain"/>
    <property type="match status" value="1"/>
</dbReference>
<evidence type="ECO:0000259" key="3">
    <source>
        <dbReference type="PROSITE" id="PS50186"/>
    </source>
</evidence>
<dbReference type="PANTHER" id="PTHR23065:SF17">
    <property type="entry name" value="RHO-GTPASE-ACTIVATING PROTEIN RGD2"/>
    <property type="match status" value="1"/>
</dbReference>
<feature type="region of interest" description="Disordered" evidence="2">
    <location>
        <begin position="741"/>
        <end position="790"/>
    </location>
</feature>
<sequence length="790" mass="89740">MAAISSFSNGFWSKDYATGINTLFERLSLGTQENEQVKSLVKLYKQANEDFGERLQEITKECMKNGNKEGTNEDCTSSNKAFEGLRSEIETQGKQHVRISNDLQSLVLRPLSKMSVDHVQKLQTSQYVLTNHVKDYEKKYHYMKKSKSTYYNRCRDVEDLEEEAKREEEQEGSSDLKTSNNQYSSGSSGFYDNSESSGQLEPVQLGFMEFKPDELQKVMSQILEELPLQDKRVPILGTYQNTCSGNIIVSWLQENLPVPTLVAAEAFGQDLIAEGFLRQIGQIGVGGTFVNSTNFYYQWKEKAFQIAGLDSHDALVENAKSLPFLGEYLSDYIQYRKQYAMESPLQRVQREALDTNTLYREAVYDLDKCRTLLEENVVDHLQFLQKCEIERVQFFKNTFMDMSTIISNFLPSMKLLADQIIVYQEIIQPDSDIRYILESSATGPFLPHVEVYEDYYNDIKDQVFGIDMEFLCHRDKKRVPIVVSTILSFLDQLYPTLPSDKVRQQLWLVNSPLSSIHQLREALNHAPNISKDILVQYSPTVVVGTLKLFLLELPDSIIPSSAFELIRSIYANHGNDEVYRVRLLQNLLSQLRRVNLATLSAVITHLHRLISLTTKDTNFVGNLANSLCMCISRPTFWSLSIQHDKHPSRFLEDLLTHGPTLFEELRKLSAAKRASDRGPSTLIANDKQSVSRKASVSSSASAPTSAPYASPRSSLDEVRPSVSEAEFTMDNVPSTLIRSSYASNARRGKRNVSQASQVSDASELDEQEFKDPSTDDTERGEVWQSFGNQE</sequence>
<dbReference type="KEGG" id="som:SOMG_01582"/>
<dbReference type="SUPFAM" id="SSF48350">
    <property type="entry name" value="GTPase activation domain, GAP"/>
    <property type="match status" value="1"/>
</dbReference>
<feature type="domain" description="Rho-GAP" evidence="4">
    <location>
        <begin position="466"/>
        <end position="662"/>
    </location>
</feature>
<feature type="compositionally biased region" description="Polar residues" evidence="2">
    <location>
        <begin position="751"/>
        <end position="760"/>
    </location>
</feature>
<dbReference type="PROSITE" id="PS50238">
    <property type="entry name" value="RHOGAP"/>
    <property type="match status" value="1"/>
</dbReference>
<dbReference type="SUPFAM" id="SSF103657">
    <property type="entry name" value="BAR/IMD domain-like"/>
    <property type="match status" value="1"/>
</dbReference>
<accession>A0AAE9W937</accession>
<dbReference type="InterPro" id="IPR036388">
    <property type="entry name" value="WH-like_DNA-bd_sf"/>
</dbReference>
<evidence type="ECO:0000313" key="6">
    <source>
        <dbReference type="EMBL" id="WBW71608.1"/>
    </source>
</evidence>
<keyword evidence="7" id="KW-1185">Reference proteome</keyword>
<dbReference type="Pfam" id="PF00620">
    <property type="entry name" value="RhoGAP"/>
    <property type="match status" value="1"/>
</dbReference>
<feature type="domain" description="DEP" evidence="3">
    <location>
        <begin position="222"/>
        <end position="301"/>
    </location>
</feature>
<reference evidence="6 7" key="1">
    <citation type="journal article" date="2023" name="G3 (Bethesda)">
        <title>A high-quality reference genome for the fission yeast Schizosaccharomyces osmophilus.</title>
        <authorList>
            <person name="Jia G.S."/>
            <person name="Zhang W.C."/>
            <person name="Liang Y."/>
            <person name="Liu X.H."/>
            <person name="Rhind N."/>
            <person name="Pidoux A."/>
            <person name="Brysch-Herzberg M."/>
            <person name="Du L.L."/>
        </authorList>
    </citation>
    <scope>NUCLEOTIDE SEQUENCE [LARGE SCALE GENOMIC DNA]</scope>
    <source>
        <strain evidence="6 7">CBS 15793</strain>
    </source>
</reference>
<dbReference type="PROSITE" id="PS51741">
    <property type="entry name" value="F_BAR"/>
    <property type="match status" value="1"/>
</dbReference>
<evidence type="ECO:0000259" key="4">
    <source>
        <dbReference type="PROSITE" id="PS50238"/>
    </source>
</evidence>